<proteinExistence type="predicted"/>
<protein>
    <recommendedName>
        <fullName evidence="5">DUF2795 domain-containing protein</fullName>
    </recommendedName>
</protein>
<sequence>MPVPDRGELLRFLCHVRYPATKEQIVEQCVAQGAPTPHLERIGTLPEGIYVEADTVLQALPRLTG</sequence>
<dbReference type="Proteomes" id="UP001500220">
    <property type="component" value="Unassembled WGS sequence"/>
</dbReference>
<reference evidence="1" key="4">
    <citation type="submission" date="2023-12" db="EMBL/GenBank/DDBJ databases">
        <authorList>
            <person name="Sun Q."/>
            <person name="Inoue M."/>
        </authorList>
    </citation>
    <scope>NUCLEOTIDE SEQUENCE</scope>
    <source>
        <strain evidence="1">JCM 10664</strain>
    </source>
</reference>
<dbReference type="EMBL" id="BAAAHC010000001">
    <property type="protein sequence ID" value="GAA0503234.1"/>
    <property type="molecule type" value="Genomic_DNA"/>
</dbReference>
<evidence type="ECO:0000313" key="2">
    <source>
        <dbReference type="EMBL" id="GGI88276.1"/>
    </source>
</evidence>
<reference evidence="1 4" key="2">
    <citation type="journal article" date="2019" name="Int. J. Syst. Evol. Microbiol.">
        <title>The Global Catalogue of Microorganisms (GCM) 10K type strain sequencing project: providing services to taxonomists for standard genome sequencing and annotation.</title>
        <authorList>
            <consortium name="The Broad Institute Genomics Platform"/>
            <consortium name="The Broad Institute Genome Sequencing Center for Infectious Disease"/>
            <person name="Wu L."/>
            <person name="Ma J."/>
        </authorList>
    </citation>
    <scope>NUCLEOTIDE SEQUENCE [LARGE SCALE GENOMIC DNA]</scope>
    <source>
        <strain evidence="1 4">JCM 10664</strain>
    </source>
</reference>
<reference evidence="2" key="3">
    <citation type="submission" date="2020-09" db="EMBL/GenBank/DDBJ databases">
        <authorList>
            <person name="Sun Q."/>
            <person name="Zhou Y."/>
        </authorList>
    </citation>
    <scope>NUCLEOTIDE SEQUENCE</scope>
    <source>
        <strain evidence="2">CGMCC 4.7206</strain>
    </source>
</reference>
<evidence type="ECO:0000313" key="3">
    <source>
        <dbReference type="Proteomes" id="UP000597989"/>
    </source>
</evidence>
<dbReference type="Proteomes" id="UP000597989">
    <property type="component" value="Unassembled WGS sequence"/>
</dbReference>
<gene>
    <name evidence="1" type="ORF">GCM10009545_01080</name>
    <name evidence="2" type="ORF">GCM10011581_26760</name>
</gene>
<accession>A0A917NDW2</accession>
<dbReference type="InterPro" id="IPR021527">
    <property type="entry name" value="DUF2795"/>
</dbReference>
<dbReference type="RefSeq" id="WP_188987668.1">
    <property type="nucleotide sequence ID" value="NZ_BAAAHC010000001.1"/>
</dbReference>
<dbReference type="Pfam" id="PF11387">
    <property type="entry name" value="DUF2795"/>
    <property type="match status" value="1"/>
</dbReference>
<dbReference type="AlphaFoldDB" id="A0A917NDW2"/>
<organism evidence="2 3">
    <name type="scientific">Saccharopolyspora thermophila</name>
    <dbReference type="NCBI Taxonomy" id="89367"/>
    <lineage>
        <taxon>Bacteria</taxon>
        <taxon>Bacillati</taxon>
        <taxon>Actinomycetota</taxon>
        <taxon>Actinomycetes</taxon>
        <taxon>Pseudonocardiales</taxon>
        <taxon>Pseudonocardiaceae</taxon>
        <taxon>Saccharopolyspora</taxon>
    </lineage>
</organism>
<evidence type="ECO:0000313" key="4">
    <source>
        <dbReference type="Proteomes" id="UP001500220"/>
    </source>
</evidence>
<comment type="caution">
    <text evidence="2">The sequence shown here is derived from an EMBL/GenBank/DDBJ whole genome shotgun (WGS) entry which is preliminary data.</text>
</comment>
<dbReference type="EMBL" id="BMMT01000008">
    <property type="protein sequence ID" value="GGI88276.1"/>
    <property type="molecule type" value="Genomic_DNA"/>
</dbReference>
<keyword evidence="4" id="KW-1185">Reference proteome</keyword>
<evidence type="ECO:0008006" key="5">
    <source>
        <dbReference type="Google" id="ProtNLM"/>
    </source>
</evidence>
<name>A0A917NDW2_9PSEU</name>
<reference evidence="2 3" key="1">
    <citation type="journal article" date="2014" name="Int. J. Syst. Evol. Microbiol.">
        <title>Complete genome sequence of Corynebacterium casei LMG S-19264T (=DSM 44701T), isolated from a smear-ripened cheese.</title>
        <authorList>
            <consortium name="US DOE Joint Genome Institute (JGI-PGF)"/>
            <person name="Walter F."/>
            <person name="Albersmeier A."/>
            <person name="Kalinowski J."/>
            <person name="Ruckert C."/>
        </authorList>
    </citation>
    <scope>NUCLEOTIDE SEQUENCE [LARGE SCALE GENOMIC DNA]</scope>
    <source>
        <strain evidence="2 3">CGMCC 4.7206</strain>
    </source>
</reference>
<evidence type="ECO:0000313" key="1">
    <source>
        <dbReference type="EMBL" id="GAA0503234.1"/>
    </source>
</evidence>